<keyword evidence="2" id="KW-1185">Reference proteome</keyword>
<protein>
    <submittedName>
        <fullName evidence="1">Uncharacterized protein</fullName>
    </submittedName>
</protein>
<dbReference type="EMBL" id="JAWWNJ010000035">
    <property type="protein sequence ID" value="KAK7024084.1"/>
    <property type="molecule type" value="Genomic_DNA"/>
</dbReference>
<accession>A0AAW0BDB4</accession>
<evidence type="ECO:0000313" key="2">
    <source>
        <dbReference type="Proteomes" id="UP001362999"/>
    </source>
</evidence>
<comment type="caution">
    <text evidence="1">The sequence shown here is derived from an EMBL/GenBank/DDBJ whole genome shotgun (WGS) entry which is preliminary data.</text>
</comment>
<proteinExistence type="predicted"/>
<dbReference type="Proteomes" id="UP001362999">
    <property type="component" value="Unassembled WGS sequence"/>
</dbReference>
<gene>
    <name evidence="1" type="ORF">R3P38DRAFT_2779636</name>
</gene>
<organism evidence="1 2">
    <name type="scientific">Favolaschia claudopus</name>
    <dbReference type="NCBI Taxonomy" id="2862362"/>
    <lineage>
        <taxon>Eukaryota</taxon>
        <taxon>Fungi</taxon>
        <taxon>Dikarya</taxon>
        <taxon>Basidiomycota</taxon>
        <taxon>Agaricomycotina</taxon>
        <taxon>Agaricomycetes</taxon>
        <taxon>Agaricomycetidae</taxon>
        <taxon>Agaricales</taxon>
        <taxon>Marasmiineae</taxon>
        <taxon>Mycenaceae</taxon>
        <taxon>Favolaschia</taxon>
    </lineage>
</organism>
<name>A0AAW0BDB4_9AGAR</name>
<dbReference type="AlphaFoldDB" id="A0AAW0BDB4"/>
<sequence>MPALRSLHIFGADRNMMDAQFTLGLAAELVAPGLQLLSLQPGRYWDEHTDEHPHQRSDLVHAFERRFELGLEVLDFSHGAVHSGVHSKTCHDLWEAAAGWNWVYDRWAVGGVKVSESLRNDLGILAARKEVCIKLDA</sequence>
<reference evidence="1 2" key="1">
    <citation type="journal article" date="2024" name="J Genomics">
        <title>Draft genome sequencing and assembly of Favolaschia claudopus CIRM-BRFM 2984 isolated from oak limbs.</title>
        <authorList>
            <person name="Navarro D."/>
            <person name="Drula E."/>
            <person name="Chaduli D."/>
            <person name="Cazenave R."/>
            <person name="Ahrendt S."/>
            <person name="Wang J."/>
            <person name="Lipzen A."/>
            <person name="Daum C."/>
            <person name="Barry K."/>
            <person name="Grigoriev I.V."/>
            <person name="Favel A."/>
            <person name="Rosso M.N."/>
            <person name="Martin F."/>
        </authorList>
    </citation>
    <scope>NUCLEOTIDE SEQUENCE [LARGE SCALE GENOMIC DNA]</scope>
    <source>
        <strain evidence="1 2">CIRM-BRFM 2984</strain>
    </source>
</reference>
<evidence type="ECO:0000313" key="1">
    <source>
        <dbReference type="EMBL" id="KAK7024084.1"/>
    </source>
</evidence>